<dbReference type="AlphaFoldDB" id="A0A0L7L938"/>
<feature type="compositionally biased region" description="Polar residues" evidence="2">
    <location>
        <begin position="739"/>
        <end position="751"/>
    </location>
</feature>
<dbReference type="InterPro" id="IPR019545">
    <property type="entry name" value="DM13_domain"/>
</dbReference>
<feature type="domain" description="DM13" evidence="3">
    <location>
        <begin position="3"/>
        <end position="183"/>
    </location>
</feature>
<evidence type="ECO:0000313" key="5">
    <source>
        <dbReference type="Proteomes" id="UP000037510"/>
    </source>
</evidence>
<dbReference type="Pfam" id="PF10517">
    <property type="entry name" value="DM13"/>
    <property type="match status" value="3"/>
</dbReference>
<gene>
    <name evidence="4" type="ORF">OBRU01_07728</name>
</gene>
<evidence type="ECO:0000313" key="4">
    <source>
        <dbReference type="EMBL" id="KOB71859.1"/>
    </source>
</evidence>
<evidence type="ECO:0000259" key="3">
    <source>
        <dbReference type="PROSITE" id="PS51549"/>
    </source>
</evidence>
<dbReference type="InterPro" id="IPR052126">
    <property type="entry name" value="Spindle_Org/Thrombomodulin"/>
</dbReference>
<evidence type="ECO:0000256" key="2">
    <source>
        <dbReference type="SAM" id="MobiDB-lite"/>
    </source>
</evidence>
<name>A0A0L7L938_OPEBR</name>
<protein>
    <submittedName>
        <fullName evidence="4">Protein to be involved in spindle matrix formation</fullName>
    </submittedName>
</protein>
<feature type="domain" description="DM13" evidence="3">
    <location>
        <begin position="184"/>
        <end position="289"/>
    </location>
</feature>
<feature type="region of interest" description="Disordered" evidence="2">
    <location>
        <begin position="725"/>
        <end position="751"/>
    </location>
</feature>
<organism evidence="4 5">
    <name type="scientific">Operophtera brumata</name>
    <name type="common">Winter moth</name>
    <name type="synonym">Phalaena brumata</name>
    <dbReference type="NCBI Taxonomy" id="104452"/>
    <lineage>
        <taxon>Eukaryota</taxon>
        <taxon>Metazoa</taxon>
        <taxon>Ecdysozoa</taxon>
        <taxon>Arthropoda</taxon>
        <taxon>Hexapoda</taxon>
        <taxon>Insecta</taxon>
        <taxon>Pterygota</taxon>
        <taxon>Neoptera</taxon>
        <taxon>Endopterygota</taxon>
        <taxon>Lepidoptera</taxon>
        <taxon>Glossata</taxon>
        <taxon>Ditrysia</taxon>
        <taxon>Geometroidea</taxon>
        <taxon>Geometridae</taxon>
        <taxon>Larentiinae</taxon>
        <taxon>Operophtera</taxon>
    </lineage>
</organism>
<dbReference type="STRING" id="104452.A0A0L7L938"/>
<dbReference type="PANTHER" id="PTHR24036:SF16">
    <property type="entry name" value="KNICKKOPF"/>
    <property type="match status" value="1"/>
</dbReference>
<proteinExistence type="predicted"/>
<sequence length="751" mass="81659">MLSDWQPGDETSEARVSGEVYAVDEWTLLLVNFNYDGTGDDTFFWAGDAVRPGPQGFIVPDQHGKLVSIALCDFNYDGTGDDPFFWAGDAVRPGPQGFIVPDQHGKLVSIALCDFNYDGTGDDPFFWAGDAVLPGPRGFIVPDQHGKLEVRITLPEGKRVSRLKWFCVYDIDSQNAFGDVYIPDEFEPPAPRTLPALAGSAAVSSLPLQVLTATTLLGEEAYFWTGVGPQPSAKGMKIPDEYGYLEPLHTYQGEDVTLELAGGLTVFDINWIAIYDVGAKKSLSTVLVPEGLNVPPSATATHNYESKMPSCKQLHRDYQVSWEVFGPQVTFELAAQIAALRVDAVQARRAYTRSRRRSHRDVEEEDHLYAAYRDCIKALSSAIGAAKDASFEEFLSTLDADPWGRANRMISLDEYMAWGVSGSAARSTMLGADVAVAHYSAATRQAYVQDYNISAQAPVSTWRGACDSAARSTMLGADVAVAHYSAATRQAYVQDYNISAQAPVSTWRGACDSALRSTMLGADVAVAHYSAVTRQAYVQDYSISAPVSTWRGACDNALRSTMLGVDVAVAHYSAATRQAYVQDYNISAQAPVSTWRGACDSAARSTILSADVAVAHYSAATRQAYVQGYNISAQAPMRPVYEYSLRTCGIQCWQCVQVLDRRAGVCRDDAIGGVNSYQLFMSRREDGLTIVTFRRSLKPGETTRHPARSHRPATHACVATTREAASTRTSCSCRAARTDSPSSPSAARSNQ</sequence>
<dbReference type="PANTHER" id="PTHR24036">
    <property type="entry name" value="SKELETOR-RELATED"/>
    <property type="match status" value="1"/>
</dbReference>
<keyword evidence="5" id="KW-1185">Reference proteome</keyword>
<comment type="caution">
    <text evidence="4">The sequence shown here is derived from an EMBL/GenBank/DDBJ whole genome shotgun (WGS) entry which is preliminary data.</text>
</comment>
<dbReference type="EMBL" id="JTDY01002225">
    <property type="protein sequence ID" value="KOB71859.1"/>
    <property type="molecule type" value="Genomic_DNA"/>
</dbReference>
<keyword evidence="1" id="KW-0677">Repeat</keyword>
<dbReference type="PROSITE" id="PS51549">
    <property type="entry name" value="DM13"/>
    <property type="match status" value="2"/>
</dbReference>
<evidence type="ECO:0000256" key="1">
    <source>
        <dbReference type="ARBA" id="ARBA00022737"/>
    </source>
</evidence>
<reference evidence="4 5" key="1">
    <citation type="journal article" date="2015" name="Genome Biol. Evol.">
        <title>The genome of winter moth (Operophtera brumata) provides a genomic perspective on sexual dimorphism and phenology.</title>
        <authorList>
            <person name="Derks M.F."/>
            <person name="Smit S."/>
            <person name="Salis L."/>
            <person name="Schijlen E."/>
            <person name="Bossers A."/>
            <person name="Mateman C."/>
            <person name="Pijl A.S."/>
            <person name="de Ridder D."/>
            <person name="Groenen M.A."/>
            <person name="Visser M.E."/>
            <person name="Megens H.J."/>
        </authorList>
    </citation>
    <scope>NUCLEOTIDE SEQUENCE [LARGE SCALE GENOMIC DNA]</scope>
    <source>
        <strain evidence="4">WM2013NL</strain>
        <tissue evidence="4">Head and thorax</tissue>
    </source>
</reference>
<dbReference type="SMART" id="SM00686">
    <property type="entry name" value="DM13"/>
    <property type="match status" value="3"/>
</dbReference>
<accession>A0A0L7L938</accession>
<dbReference type="Proteomes" id="UP000037510">
    <property type="component" value="Unassembled WGS sequence"/>
</dbReference>
<feature type="non-terminal residue" evidence="4">
    <location>
        <position position="751"/>
    </location>
</feature>